<proteinExistence type="predicted"/>
<dbReference type="Proteomes" id="UP001059596">
    <property type="component" value="Chromosome 3R"/>
</dbReference>
<protein>
    <submittedName>
        <fullName evidence="1">Uncharacterized protein</fullName>
    </submittedName>
</protein>
<dbReference type="AlphaFoldDB" id="A0A9P9YXD1"/>
<dbReference type="EMBL" id="JAMKOV010000001">
    <property type="protein sequence ID" value="KAI8044528.1"/>
    <property type="molecule type" value="Genomic_DNA"/>
</dbReference>
<evidence type="ECO:0000313" key="1">
    <source>
        <dbReference type="EMBL" id="KAI8044528.1"/>
    </source>
</evidence>
<organism evidence="1 2">
    <name type="scientific">Drosophila gunungcola</name>
    <name type="common">fruit fly</name>
    <dbReference type="NCBI Taxonomy" id="103775"/>
    <lineage>
        <taxon>Eukaryota</taxon>
        <taxon>Metazoa</taxon>
        <taxon>Ecdysozoa</taxon>
        <taxon>Arthropoda</taxon>
        <taxon>Hexapoda</taxon>
        <taxon>Insecta</taxon>
        <taxon>Pterygota</taxon>
        <taxon>Neoptera</taxon>
        <taxon>Endopterygota</taxon>
        <taxon>Diptera</taxon>
        <taxon>Brachycera</taxon>
        <taxon>Muscomorpha</taxon>
        <taxon>Ephydroidea</taxon>
        <taxon>Drosophilidae</taxon>
        <taxon>Drosophila</taxon>
        <taxon>Sophophora</taxon>
    </lineage>
</organism>
<keyword evidence="2" id="KW-1185">Reference proteome</keyword>
<accession>A0A9P9YXD1</accession>
<reference evidence="1" key="1">
    <citation type="journal article" date="2023" name="Genome Biol. Evol.">
        <title>Long-read-based Genome Assembly of Drosophila gunungcola Reveals Fewer Chemosensory Genes in Flower-breeding Species.</title>
        <authorList>
            <person name="Negi A."/>
            <person name="Liao B.Y."/>
            <person name="Yeh S.D."/>
        </authorList>
    </citation>
    <scope>NUCLEOTIDE SEQUENCE</scope>
    <source>
        <strain evidence="1">Sukarami</strain>
    </source>
</reference>
<evidence type="ECO:0000313" key="2">
    <source>
        <dbReference type="Proteomes" id="UP001059596"/>
    </source>
</evidence>
<feature type="non-terminal residue" evidence="1">
    <location>
        <position position="1"/>
    </location>
</feature>
<gene>
    <name evidence="1" type="ORF">M5D96_000697</name>
</gene>
<sequence length="98" mass="10466">SSLRLYACLKSVDSCLTSSFACCCVVLAGGVARGGAGRARNGERGKYKRCHRPLKSCVSDCQELCMSLSLNVGSCGLLLIFKRGLSPVCYFFTSLAPF</sequence>
<name>A0A9P9YXD1_9MUSC</name>
<comment type="caution">
    <text evidence="1">The sequence shown here is derived from an EMBL/GenBank/DDBJ whole genome shotgun (WGS) entry which is preliminary data.</text>
</comment>